<reference evidence="3" key="1">
    <citation type="submission" date="2020-02" db="EMBL/GenBank/DDBJ databases">
        <title>Streptomyces sp. ASO4wet.</title>
        <authorList>
            <person name="Risdian C."/>
            <person name="Landwehr W."/>
            <person name="Schupp P."/>
            <person name="Wink J."/>
        </authorList>
    </citation>
    <scope>NUCLEOTIDE SEQUENCE [LARGE SCALE GENOMIC DNA]</scope>
    <source>
        <strain evidence="3">ASO4wet</strain>
    </source>
</reference>
<evidence type="ECO:0000313" key="2">
    <source>
        <dbReference type="EMBL" id="QPP07124.1"/>
    </source>
</evidence>
<dbReference type="KEGG" id="sbat:G4Z16_12840"/>
<dbReference type="RefSeq" id="WP_197350912.1">
    <property type="nucleotide sequence ID" value="NZ_CP048882.1"/>
</dbReference>
<keyword evidence="3" id="KW-1185">Reference proteome</keyword>
<evidence type="ECO:0008006" key="4">
    <source>
        <dbReference type="Google" id="ProtNLM"/>
    </source>
</evidence>
<keyword evidence="1" id="KW-0812">Transmembrane</keyword>
<protein>
    <recommendedName>
        <fullName evidence="4">DUF3267 domain-containing protein</fullName>
    </recommendedName>
</protein>
<evidence type="ECO:0000313" key="3">
    <source>
        <dbReference type="Proteomes" id="UP000595046"/>
    </source>
</evidence>
<feature type="transmembrane region" description="Helical" evidence="1">
    <location>
        <begin position="21"/>
        <end position="42"/>
    </location>
</feature>
<gene>
    <name evidence="2" type="ORF">G4Z16_12840</name>
</gene>
<dbReference type="EMBL" id="CP048882">
    <property type="protein sequence ID" value="QPP07124.1"/>
    <property type="molecule type" value="Genomic_DNA"/>
</dbReference>
<name>A0A7T1T676_9ACTN</name>
<feature type="transmembrane region" description="Helical" evidence="1">
    <location>
        <begin position="54"/>
        <end position="74"/>
    </location>
</feature>
<keyword evidence="1" id="KW-1133">Transmembrane helix</keyword>
<organism evidence="2 3">
    <name type="scientific">Streptomyces bathyalis</name>
    <dbReference type="NCBI Taxonomy" id="2710756"/>
    <lineage>
        <taxon>Bacteria</taxon>
        <taxon>Bacillati</taxon>
        <taxon>Actinomycetota</taxon>
        <taxon>Actinomycetes</taxon>
        <taxon>Kitasatosporales</taxon>
        <taxon>Streptomycetaceae</taxon>
        <taxon>Streptomyces</taxon>
    </lineage>
</organism>
<dbReference type="AlphaFoldDB" id="A0A7T1T676"/>
<dbReference type="Proteomes" id="UP000595046">
    <property type="component" value="Chromosome"/>
</dbReference>
<accession>A0A7T1T676</accession>
<feature type="transmembrane region" description="Helical" evidence="1">
    <location>
        <begin position="140"/>
        <end position="156"/>
    </location>
</feature>
<feature type="transmembrane region" description="Helical" evidence="1">
    <location>
        <begin position="113"/>
        <end position="134"/>
    </location>
</feature>
<proteinExistence type="predicted"/>
<keyword evidence="1" id="KW-0472">Membrane</keyword>
<sequence>MSSSSTSRADDLKVRTVALAVAAQVWPLLALVGGLLAAALAWMARSGDAVPATMAWVLLVKPAALGMVVGFALHESAHVVVLKRIRTVTHITIERSALRTSVVPEGTMTARQAAVVALAGPSACVAVGAVLWISGLDRSLSWWYLAHIVFLLPFFGDGRALRHGLRAASGQTVEAEGN</sequence>
<evidence type="ECO:0000256" key="1">
    <source>
        <dbReference type="SAM" id="Phobius"/>
    </source>
</evidence>